<evidence type="ECO:0000256" key="1">
    <source>
        <dbReference type="ARBA" id="ARBA00004752"/>
    </source>
</evidence>
<dbReference type="GO" id="GO:0071555">
    <property type="term" value="P:cell wall organization"/>
    <property type="evidence" value="ECO:0007669"/>
    <property type="project" value="UniProtKB-UniRule"/>
</dbReference>
<dbReference type="PANTHER" id="PTHR30582:SF24">
    <property type="entry name" value="L,D-TRANSPEPTIDASE ERFK_SRFK-RELATED"/>
    <property type="match status" value="1"/>
</dbReference>
<keyword evidence="8 9" id="KW-0961">Cell wall biogenesis/degradation</keyword>
<dbReference type="PROSITE" id="PS52029">
    <property type="entry name" value="LD_TPASE"/>
    <property type="match status" value="1"/>
</dbReference>
<evidence type="ECO:0000256" key="10">
    <source>
        <dbReference type="SAM" id="MobiDB-lite"/>
    </source>
</evidence>
<dbReference type="GO" id="GO:0018104">
    <property type="term" value="P:peptidoglycan-protein cross-linking"/>
    <property type="evidence" value="ECO:0007669"/>
    <property type="project" value="TreeGrafter"/>
</dbReference>
<protein>
    <submittedName>
        <fullName evidence="13">Lipoprotein-anchoring transpeptidase ErfK/SrfK</fullName>
    </submittedName>
</protein>
<dbReference type="Pfam" id="PF03734">
    <property type="entry name" value="YkuD"/>
    <property type="match status" value="1"/>
</dbReference>
<keyword evidence="13" id="KW-0449">Lipoprotein</keyword>
<evidence type="ECO:0000313" key="14">
    <source>
        <dbReference type="Proteomes" id="UP000199229"/>
    </source>
</evidence>
<evidence type="ECO:0000256" key="11">
    <source>
        <dbReference type="SAM" id="SignalP"/>
    </source>
</evidence>
<dbReference type="InterPro" id="IPR050979">
    <property type="entry name" value="LD-transpeptidase"/>
</dbReference>
<dbReference type="CDD" id="cd16913">
    <property type="entry name" value="YkuD_like"/>
    <property type="match status" value="1"/>
</dbReference>
<dbReference type="PANTHER" id="PTHR30582">
    <property type="entry name" value="L,D-TRANSPEPTIDASE"/>
    <property type="match status" value="1"/>
</dbReference>
<evidence type="ECO:0000256" key="9">
    <source>
        <dbReference type="PROSITE-ProRule" id="PRU01373"/>
    </source>
</evidence>
<dbReference type="InterPro" id="IPR005490">
    <property type="entry name" value="LD_TPept_cat_dom"/>
</dbReference>
<evidence type="ECO:0000256" key="5">
    <source>
        <dbReference type="ARBA" id="ARBA00022801"/>
    </source>
</evidence>
<dbReference type="EMBL" id="FOPM01000004">
    <property type="protein sequence ID" value="SFG49255.1"/>
    <property type="molecule type" value="Genomic_DNA"/>
</dbReference>
<evidence type="ECO:0000256" key="2">
    <source>
        <dbReference type="ARBA" id="ARBA00005992"/>
    </source>
</evidence>
<keyword evidence="11" id="KW-0732">Signal</keyword>
<evidence type="ECO:0000256" key="6">
    <source>
        <dbReference type="ARBA" id="ARBA00022960"/>
    </source>
</evidence>
<name>A0A1I2S8M5_9HYPH</name>
<feature type="compositionally biased region" description="Basic and acidic residues" evidence="10">
    <location>
        <begin position="134"/>
        <end position="145"/>
    </location>
</feature>
<accession>A0A1I2S8M5</accession>
<dbReference type="Proteomes" id="UP000199229">
    <property type="component" value="Unassembled WGS sequence"/>
</dbReference>
<evidence type="ECO:0000259" key="12">
    <source>
        <dbReference type="PROSITE" id="PS52029"/>
    </source>
</evidence>
<sequence length="211" mass="22704">MRVLLVVALVAALPLAACNTQTASVAPPAVTQTALAATPAALTGEARDKEWMKLAPNAVVDPKIARTIIDYPTREAPGTVIVVTKERRLYFVLPDGKAIRYPVAVGHAGMAWAGTAEVDRKGEWPDWNPPPEMLARRPDLPKRLEGGPTSPIGARALYLAEGKKDTLFRIHGTNEPEKIGQAVSSGCIRMLNADVIDLYDRVPIGSKVVVR</sequence>
<organism evidence="13 14">
    <name type="scientific">Methylobacterium gossipiicola</name>
    <dbReference type="NCBI Taxonomy" id="582675"/>
    <lineage>
        <taxon>Bacteria</taxon>
        <taxon>Pseudomonadati</taxon>
        <taxon>Pseudomonadota</taxon>
        <taxon>Alphaproteobacteria</taxon>
        <taxon>Hyphomicrobiales</taxon>
        <taxon>Methylobacteriaceae</taxon>
        <taxon>Methylobacterium</taxon>
    </lineage>
</organism>
<dbReference type="SUPFAM" id="SSF141523">
    <property type="entry name" value="L,D-transpeptidase catalytic domain-like"/>
    <property type="match status" value="1"/>
</dbReference>
<keyword evidence="3" id="KW-0328">Glycosyltransferase</keyword>
<reference evidence="14" key="1">
    <citation type="submission" date="2016-10" db="EMBL/GenBank/DDBJ databases">
        <authorList>
            <person name="Varghese N."/>
            <person name="Submissions S."/>
        </authorList>
    </citation>
    <scope>NUCLEOTIDE SEQUENCE [LARGE SCALE GENOMIC DNA]</scope>
    <source>
        <strain evidence="14">Gh-105</strain>
    </source>
</reference>
<dbReference type="GO" id="GO:0071972">
    <property type="term" value="F:peptidoglycan L,D-transpeptidase activity"/>
    <property type="evidence" value="ECO:0007669"/>
    <property type="project" value="TreeGrafter"/>
</dbReference>
<gene>
    <name evidence="13" type="ORF">SAMN05192565_104104</name>
</gene>
<comment type="similarity">
    <text evidence="2">Belongs to the YkuD family.</text>
</comment>
<feature type="region of interest" description="Disordered" evidence="10">
    <location>
        <begin position="122"/>
        <end position="146"/>
    </location>
</feature>
<feature type="chain" id="PRO_5011721841" evidence="11">
    <location>
        <begin position="24"/>
        <end position="211"/>
    </location>
</feature>
<dbReference type="GO" id="GO:0005576">
    <property type="term" value="C:extracellular region"/>
    <property type="evidence" value="ECO:0007669"/>
    <property type="project" value="TreeGrafter"/>
</dbReference>
<keyword evidence="7 9" id="KW-0573">Peptidoglycan synthesis</keyword>
<dbReference type="Gene3D" id="2.40.440.10">
    <property type="entry name" value="L,D-transpeptidase catalytic domain-like"/>
    <property type="match status" value="1"/>
</dbReference>
<comment type="pathway">
    <text evidence="1 9">Cell wall biogenesis; peptidoglycan biosynthesis.</text>
</comment>
<proteinExistence type="inferred from homology"/>
<dbReference type="RefSeq" id="WP_091969528.1">
    <property type="nucleotide sequence ID" value="NZ_FOPM01000004.1"/>
</dbReference>
<evidence type="ECO:0000256" key="3">
    <source>
        <dbReference type="ARBA" id="ARBA00022676"/>
    </source>
</evidence>
<dbReference type="AlphaFoldDB" id="A0A1I2S8M5"/>
<dbReference type="UniPathway" id="UPA00219"/>
<evidence type="ECO:0000256" key="7">
    <source>
        <dbReference type="ARBA" id="ARBA00022984"/>
    </source>
</evidence>
<evidence type="ECO:0000256" key="8">
    <source>
        <dbReference type="ARBA" id="ARBA00023316"/>
    </source>
</evidence>
<feature type="active site" description="Proton donor/acceptor" evidence="9">
    <location>
        <position position="171"/>
    </location>
</feature>
<feature type="signal peptide" evidence="11">
    <location>
        <begin position="1"/>
        <end position="23"/>
    </location>
</feature>
<evidence type="ECO:0000256" key="4">
    <source>
        <dbReference type="ARBA" id="ARBA00022679"/>
    </source>
</evidence>
<keyword evidence="5" id="KW-0378">Hydrolase</keyword>
<feature type="active site" description="Nucleophile" evidence="9">
    <location>
        <position position="187"/>
    </location>
</feature>
<feature type="domain" description="L,D-TPase catalytic" evidence="12">
    <location>
        <begin position="79"/>
        <end position="211"/>
    </location>
</feature>
<dbReference type="FunFam" id="2.40.440.10:FF:000002">
    <property type="entry name" value="L,D-transpeptidase ErfK/SrfK"/>
    <property type="match status" value="1"/>
</dbReference>
<dbReference type="GO" id="GO:0008360">
    <property type="term" value="P:regulation of cell shape"/>
    <property type="evidence" value="ECO:0007669"/>
    <property type="project" value="UniProtKB-UniRule"/>
</dbReference>
<evidence type="ECO:0000313" key="13">
    <source>
        <dbReference type="EMBL" id="SFG49255.1"/>
    </source>
</evidence>
<dbReference type="STRING" id="582675.SAMN05192565_104104"/>
<dbReference type="GO" id="GO:0016757">
    <property type="term" value="F:glycosyltransferase activity"/>
    <property type="evidence" value="ECO:0007669"/>
    <property type="project" value="UniProtKB-KW"/>
</dbReference>
<keyword evidence="4" id="KW-0808">Transferase</keyword>
<keyword evidence="14" id="KW-1185">Reference proteome</keyword>
<keyword evidence="6 9" id="KW-0133">Cell shape</keyword>
<dbReference type="InterPro" id="IPR038063">
    <property type="entry name" value="Transpep_catalytic_dom"/>
</dbReference>
<dbReference type="OrthoDB" id="9813664at2"/>